<accession>A0ABS4ZC58</accession>
<proteinExistence type="predicted"/>
<keyword evidence="2" id="KW-1185">Reference proteome</keyword>
<evidence type="ECO:0000313" key="1">
    <source>
        <dbReference type="EMBL" id="MBP2418594.1"/>
    </source>
</evidence>
<dbReference type="Proteomes" id="UP000758168">
    <property type="component" value="Unassembled WGS sequence"/>
</dbReference>
<organism evidence="1 2">
    <name type="scientific">Microlunatus capsulatus</name>
    <dbReference type="NCBI Taxonomy" id="99117"/>
    <lineage>
        <taxon>Bacteria</taxon>
        <taxon>Bacillati</taxon>
        <taxon>Actinomycetota</taxon>
        <taxon>Actinomycetes</taxon>
        <taxon>Propionibacteriales</taxon>
        <taxon>Propionibacteriaceae</taxon>
        <taxon>Microlunatus</taxon>
    </lineage>
</organism>
<protein>
    <submittedName>
        <fullName evidence="1">Uncharacterized protein</fullName>
    </submittedName>
</protein>
<dbReference type="EMBL" id="JAGIOB010000001">
    <property type="protein sequence ID" value="MBP2418594.1"/>
    <property type="molecule type" value="Genomic_DNA"/>
</dbReference>
<sequence length="42" mass="4442">MTPTPVGSWRTGPVWIGRSATSPVGADHMAPRAALVPGLWRT</sequence>
<reference evidence="1 2" key="1">
    <citation type="submission" date="2021-03" db="EMBL/GenBank/DDBJ databases">
        <title>Sequencing the genomes of 1000 actinobacteria strains.</title>
        <authorList>
            <person name="Klenk H.-P."/>
        </authorList>
    </citation>
    <scope>NUCLEOTIDE SEQUENCE [LARGE SCALE GENOMIC DNA]</scope>
    <source>
        <strain evidence="1 2">DSM 12936</strain>
    </source>
</reference>
<comment type="caution">
    <text evidence="1">The sequence shown here is derived from an EMBL/GenBank/DDBJ whole genome shotgun (WGS) entry which is preliminary data.</text>
</comment>
<gene>
    <name evidence="1" type="ORF">JOF54_003516</name>
</gene>
<dbReference type="RefSeq" id="WP_281073429.1">
    <property type="nucleotide sequence ID" value="NZ_JAGIOB010000001.1"/>
</dbReference>
<name>A0ABS4ZC58_9ACTN</name>
<evidence type="ECO:0000313" key="2">
    <source>
        <dbReference type="Proteomes" id="UP000758168"/>
    </source>
</evidence>